<proteinExistence type="predicted"/>
<keyword evidence="1" id="KW-0472">Membrane</keyword>
<accession>A0AAW3FFR9</accession>
<gene>
    <name evidence="2" type="ORF">HMPREF2132_04835</name>
</gene>
<keyword evidence="1" id="KW-0812">Transmembrane</keyword>
<sequence>MDTVFLRRYILWGGLCLILFLVFTNNDKLNNSRYNEDVKEQYYKIKVLNLKKVREYYIKGIDDKGHLINIVISPKWDLHMIEIGDSLIKERNSYKIKVIKKHRTIILIPELPL</sequence>
<dbReference type="Proteomes" id="UP000029533">
    <property type="component" value="Unassembled WGS sequence"/>
</dbReference>
<evidence type="ECO:0000313" key="2">
    <source>
        <dbReference type="EMBL" id="KGF27698.1"/>
    </source>
</evidence>
<evidence type="ECO:0000313" key="3">
    <source>
        <dbReference type="Proteomes" id="UP000029533"/>
    </source>
</evidence>
<feature type="transmembrane region" description="Helical" evidence="1">
    <location>
        <begin position="6"/>
        <end position="24"/>
    </location>
</feature>
<evidence type="ECO:0000256" key="1">
    <source>
        <dbReference type="SAM" id="Phobius"/>
    </source>
</evidence>
<dbReference type="EMBL" id="JRNJ01000051">
    <property type="protein sequence ID" value="KGF27698.1"/>
    <property type="molecule type" value="Genomic_DNA"/>
</dbReference>
<keyword evidence="1" id="KW-1133">Transmembrane helix</keyword>
<dbReference type="RefSeq" id="WP_036869609.1">
    <property type="nucleotide sequence ID" value="NZ_JRNJ01000051.1"/>
</dbReference>
<protein>
    <submittedName>
        <fullName evidence="2">Uncharacterized protein</fullName>
    </submittedName>
</protein>
<dbReference type="AlphaFoldDB" id="A0AAW3FFR9"/>
<comment type="caution">
    <text evidence="2">The sequence shown here is derived from an EMBL/GenBank/DDBJ whole genome shotgun (WGS) entry which is preliminary data.</text>
</comment>
<organism evidence="2 3">
    <name type="scientific">Prevotella histicola JCM 15637 = DNF00424</name>
    <dbReference type="NCBI Taxonomy" id="1236504"/>
    <lineage>
        <taxon>Bacteria</taxon>
        <taxon>Pseudomonadati</taxon>
        <taxon>Bacteroidota</taxon>
        <taxon>Bacteroidia</taxon>
        <taxon>Bacteroidales</taxon>
        <taxon>Prevotellaceae</taxon>
        <taxon>Prevotella</taxon>
    </lineage>
</organism>
<name>A0AAW3FFR9_9BACT</name>
<reference evidence="2 3" key="1">
    <citation type="submission" date="2014-07" db="EMBL/GenBank/DDBJ databases">
        <authorList>
            <person name="McCorrison J."/>
            <person name="Sanka R."/>
            <person name="Torralba M."/>
            <person name="Gillis M."/>
            <person name="Haft D.H."/>
            <person name="Methe B."/>
            <person name="Sutton G."/>
            <person name="Nelson K.E."/>
        </authorList>
    </citation>
    <scope>NUCLEOTIDE SEQUENCE [LARGE SCALE GENOMIC DNA]</scope>
    <source>
        <strain evidence="2 3">DNF00424</strain>
    </source>
</reference>